<sequence length="210" mass="22760">MHVKPKHDEMTVTAIPAGAGKSKRRRIICLSVSLTVLAAAGLLILILALTVFKSKQPITTVNSVAVKDVNATVNLLPVTVSVNISLDITISVKNPNRVGVTYRDSSAALRYRGREIGDVPIPGGKIGSGETKRLNLSLTVFADRLLSDVGDVYGDVMSGKFPLSSYTRISGRIRVLNMFNIHVSSTSTCDLKIDILNRKIVNQSCHYKNK</sequence>
<evidence type="ECO:0000313" key="7">
    <source>
        <dbReference type="EMBL" id="KAK9067755.1"/>
    </source>
</evidence>
<organism evidence="7 8">
    <name type="scientific">Deinandra increscens subsp. villosa</name>
    <dbReference type="NCBI Taxonomy" id="3103831"/>
    <lineage>
        <taxon>Eukaryota</taxon>
        <taxon>Viridiplantae</taxon>
        <taxon>Streptophyta</taxon>
        <taxon>Embryophyta</taxon>
        <taxon>Tracheophyta</taxon>
        <taxon>Spermatophyta</taxon>
        <taxon>Magnoliopsida</taxon>
        <taxon>eudicotyledons</taxon>
        <taxon>Gunneridae</taxon>
        <taxon>Pentapetalae</taxon>
        <taxon>asterids</taxon>
        <taxon>campanulids</taxon>
        <taxon>Asterales</taxon>
        <taxon>Asteraceae</taxon>
        <taxon>Asteroideae</taxon>
        <taxon>Heliantheae alliance</taxon>
        <taxon>Madieae</taxon>
        <taxon>Madiinae</taxon>
        <taxon>Deinandra</taxon>
    </lineage>
</organism>
<dbReference type="InterPro" id="IPR044839">
    <property type="entry name" value="NDR1-like"/>
</dbReference>
<feature type="transmembrane region" description="Helical" evidence="5">
    <location>
        <begin position="27"/>
        <end position="52"/>
    </location>
</feature>
<keyword evidence="2 5" id="KW-0812">Transmembrane</keyword>
<gene>
    <name evidence="7" type="ORF">SSX86_011866</name>
</gene>
<dbReference type="EMBL" id="JBCNJP010000014">
    <property type="protein sequence ID" value="KAK9067755.1"/>
    <property type="molecule type" value="Genomic_DNA"/>
</dbReference>
<feature type="domain" description="Late embryogenesis abundant protein LEA-2 subgroup" evidence="6">
    <location>
        <begin position="89"/>
        <end position="185"/>
    </location>
</feature>
<keyword evidence="8" id="KW-1185">Reference proteome</keyword>
<evidence type="ECO:0000256" key="3">
    <source>
        <dbReference type="ARBA" id="ARBA00022989"/>
    </source>
</evidence>
<dbReference type="PANTHER" id="PTHR31234">
    <property type="entry name" value="LATE EMBRYOGENESIS ABUNDANT (LEA) HYDROXYPROLINE-RICH GLYCOPROTEIN FAMILY"/>
    <property type="match status" value="1"/>
</dbReference>
<evidence type="ECO:0000259" key="6">
    <source>
        <dbReference type="Pfam" id="PF03168"/>
    </source>
</evidence>
<evidence type="ECO:0000256" key="1">
    <source>
        <dbReference type="ARBA" id="ARBA00004167"/>
    </source>
</evidence>
<dbReference type="GO" id="GO:0098542">
    <property type="term" value="P:defense response to other organism"/>
    <property type="evidence" value="ECO:0007669"/>
    <property type="project" value="InterPro"/>
</dbReference>
<comment type="caution">
    <text evidence="7">The sequence shown here is derived from an EMBL/GenBank/DDBJ whole genome shotgun (WGS) entry which is preliminary data.</text>
</comment>
<dbReference type="PANTHER" id="PTHR31234:SF65">
    <property type="entry name" value="LATE EMBRYOGENESIS ABUNDANT PROTEIN, LEA_2 SUBGROUP"/>
    <property type="match status" value="1"/>
</dbReference>
<evidence type="ECO:0000313" key="8">
    <source>
        <dbReference type="Proteomes" id="UP001408789"/>
    </source>
</evidence>
<dbReference type="SUPFAM" id="SSF117070">
    <property type="entry name" value="LEA14-like"/>
    <property type="match status" value="1"/>
</dbReference>
<dbReference type="InterPro" id="IPR004864">
    <property type="entry name" value="LEA_2"/>
</dbReference>
<dbReference type="Pfam" id="PF03168">
    <property type="entry name" value="LEA_2"/>
    <property type="match status" value="1"/>
</dbReference>
<name>A0AAP0H2P7_9ASTR</name>
<protein>
    <recommendedName>
        <fullName evidence="6">Late embryogenesis abundant protein LEA-2 subgroup domain-containing protein</fullName>
    </recommendedName>
</protein>
<keyword evidence="4 5" id="KW-0472">Membrane</keyword>
<dbReference type="Proteomes" id="UP001408789">
    <property type="component" value="Unassembled WGS sequence"/>
</dbReference>
<reference evidence="7 8" key="1">
    <citation type="submission" date="2024-04" db="EMBL/GenBank/DDBJ databases">
        <title>The reference genome of an endangered Asteraceae, Deinandra increscens subsp. villosa, native to the Central Coast of California.</title>
        <authorList>
            <person name="Guilliams M."/>
            <person name="Hasenstab-Lehman K."/>
            <person name="Meyer R."/>
            <person name="Mcevoy S."/>
        </authorList>
    </citation>
    <scope>NUCLEOTIDE SEQUENCE [LARGE SCALE GENOMIC DNA]</scope>
    <source>
        <tissue evidence="7">Leaf</tissue>
    </source>
</reference>
<keyword evidence="3 5" id="KW-1133">Transmembrane helix</keyword>
<evidence type="ECO:0000256" key="5">
    <source>
        <dbReference type="SAM" id="Phobius"/>
    </source>
</evidence>
<dbReference type="AlphaFoldDB" id="A0AAP0H2P7"/>
<evidence type="ECO:0000256" key="2">
    <source>
        <dbReference type="ARBA" id="ARBA00022692"/>
    </source>
</evidence>
<proteinExistence type="predicted"/>
<evidence type="ECO:0000256" key="4">
    <source>
        <dbReference type="ARBA" id="ARBA00023136"/>
    </source>
</evidence>
<accession>A0AAP0H2P7</accession>
<dbReference type="Gene3D" id="2.60.40.1820">
    <property type="match status" value="1"/>
</dbReference>
<comment type="subcellular location">
    <subcellularLocation>
        <location evidence="1">Membrane</location>
        <topology evidence="1">Single-pass membrane protein</topology>
    </subcellularLocation>
</comment>
<dbReference type="GO" id="GO:0016020">
    <property type="term" value="C:membrane"/>
    <property type="evidence" value="ECO:0007669"/>
    <property type="project" value="UniProtKB-SubCell"/>
</dbReference>